<dbReference type="PANTHER" id="PTHR20914:SF8">
    <property type="entry name" value="GENE 12253-RELATED"/>
    <property type="match status" value="1"/>
</dbReference>
<feature type="compositionally biased region" description="Polar residues" evidence="4">
    <location>
        <begin position="21"/>
        <end position="45"/>
    </location>
</feature>
<sequence length="281" mass="29456">MAPAFPRSGDLPAPADAAGSWTLSATPKSSSPSRQPLTTAPQANPASYAPRLLVAATIHRAKAPWQDLPDASSDQRVRGADDITCASCSVEETNCNTNCTAQTCIALRELNTLKSANGTYRGCLSENRTCNPLAFTFSTDDNQQVQSSVACCTTQMCNDKLSLSAPPTSTVENGAHCAVCEAYNKSTCESTKKIACKGAEIKCITLSGESLQNKNETFAIKGCATESACTMVKGDPLSYGSKIYQLSENPACINQGTLAALSSVIIILPAVVPLLMTSVLS</sequence>
<keyword evidence="3" id="KW-1015">Disulfide bond</keyword>
<feature type="region of interest" description="Disordered" evidence="4">
    <location>
        <begin position="1"/>
        <end position="45"/>
    </location>
</feature>
<keyword evidence="5" id="KW-1185">Reference proteome</keyword>
<evidence type="ECO:0008006" key="7">
    <source>
        <dbReference type="Google" id="ProtNLM"/>
    </source>
</evidence>
<comment type="subcellular location">
    <subcellularLocation>
        <location evidence="1">Secreted</location>
    </subcellularLocation>
</comment>
<keyword evidence="2" id="KW-0964">Secreted</keyword>
<evidence type="ECO:0000256" key="1">
    <source>
        <dbReference type="ARBA" id="ARBA00004613"/>
    </source>
</evidence>
<gene>
    <name evidence="6" type="primary">LOC110089627</name>
</gene>
<evidence type="ECO:0000313" key="5">
    <source>
        <dbReference type="Proteomes" id="UP001652642"/>
    </source>
</evidence>
<dbReference type="CDD" id="cd23572">
    <property type="entry name" value="TFP_LU_ECD_PINLYP_rpt2"/>
    <property type="match status" value="1"/>
</dbReference>
<evidence type="ECO:0000313" key="6">
    <source>
        <dbReference type="RefSeq" id="XP_072836059.1"/>
    </source>
</evidence>
<accession>A0ABM5ESD6</accession>
<protein>
    <recommendedName>
        <fullName evidence="7">UPAR/Ly6 domain-containing protein</fullName>
    </recommendedName>
</protein>
<dbReference type="Gene3D" id="2.10.60.10">
    <property type="entry name" value="CD59"/>
    <property type="match status" value="1"/>
</dbReference>
<reference evidence="6" key="1">
    <citation type="submission" date="2025-08" db="UniProtKB">
        <authorList>
            <consortium name="RefSeq"/>
        </authorList>
    </citation>
    <scope>IDENTIFICATION</scope>
</reference>
<dbReference type="InterPro" id="IPR045860">
    <property type="entry name" value="Snake_toxin-like_sf"/>
</dbReference>
<name>A0ABM5ESD6_9SAUR</name>
<dbReference type="GeneID" id="110089627"/>
<dbReference type="SUPFAM" id="SSF57302">
    <property type="entry name" value="Snake toxin-like"/>
    <property type="match status" value="1"/>
</dbReference>
<proteinExistence type="predicted"/>
<organism evidence="5 6">
    <name type="scientific">Pogona vitticeps</name>
    <name type="common">central bearded dragon</name>
    <dbReference type="NCBI Taxonomy" id="103695"/>
    <lineage>
        <taxon>Eukaryota</taxon>
        <taxon>Metazoa</taxon>
        <taxon>Chordata</taxon>
        <taxon>Craniata</taxon>
        <taxon>Vertebrata</taxon>
        <taxon>Euteleostomi</taxon>
        <taxon>Lepidosauria</taxon>
        <taxon>Squamata</taxon>
        <taxon>Bifurcata</taxon>
        <taxon>Unidentata</taxon>
        <taxon>Episquamata</taxon>
        <taxon>Toxicofera</taxon>
        <taxon>Iguania</taxon>
        <taxon>Acrodonta</taxon>
        <taxon>Agamidae</taxon>
        <taxon>Amphibolurinae</taxon>
        <taxon>Pogona</taxon>
    </lineage>
</organism>
<dbReference type="Proteomes" id="UP001652642">
    <property type="component" value="Chromosome 9"/>
</dbReference>
<dbReference type="RefSeq" id="XP_072836059.1">
    <property type="nucleotide sequence ID" value="XM_072979958.1"/>
</dbReference>
<dbReference type="PANTHER" id="PTHR20914">
    <property type="entry name" value="LY6/PLAUR DOMAIN-CONTAINING PROTEIN 8"/>
    <property type="match status" value="1"/>
</dbReference>
<evidence type="ECO:0000256" key="4">
    <source>
        <dbReference type="SAM" id="MobiDB-lite"/>
    </source>
</evidence>
<dbReference type="InterPro" id="IPR050918">
    <property type="entry name" value="CNF-like_PLA2_Inhibitor"/>
</dbReference>
<evidence type="ECO:0000256" key="2">
    <source>
        <dbReference type="ARBA" id="ARBA00022525"/>
    </source>
</evidence>
<evidence type="ECO:0000256" key="3">
    <source>
        <dbReference type="ARBA" id="ARBA00023157"/>
    </source>
</evidence>